<evidence type="ECO:0000313" key="11">
    <source>
        <dbReference type="Proteomes" id="UP001501556"/>
    </source>
</evidence>
<dbReference type="Proteomes" id="UP001501556">
    <property type="component" value="Unassembled WGS sequence"/>
</dbReference>
<dbReference type="InterPro" id="IPR037066">
    <property type="entry name" value="Plug_dom_sf"/>
</dbReference>
<dbReference type="InterPro" id="IPR012910">
    <property type="entry name" value="Plug_dom"/>
</dbReference>
<dbReference type="RefSeq" id="WP_345126709.1">
    <property type="nucleotide sequence ID" value="NZ_BAABDI010000034.1"/>
</dbReference>
<dbReference type="InterPro" id="IPR039426">
    <property type="entry name" value="TonB-dep_rcpt-like"/>
</dbReference>
<comment type="similarity">
    <text evidence="7">Belongs to the TonB-dependent receptor family.</text>
</comment>
<keyword evidence="4 7" id="KW-0812">Transmembrane</keyword>
<dbReference type="Pfam" id="PF07715">
    <property type="entry name" value="Plug"/>
    <property type="match status" value="1"/>
</dbReference>
<dbReference type="Gene3D" id="2.170.130.10">
    <property type="entry name" value="TonB-dependent receptor, plug domain"/>
    <property type="match status" value="1"/>
</dbReference>
<sequence length="1035" mass="111299">MKHKIFTHLRFLLLFAACLYSASAWAQTRAISGRVLGSDGGAVPGATVLERGTTNGTSSGADGAFNLSVQPDAVLVISSVGYTAQSITVGAQSTISVTLAVSATQLTEAIVVGYGSQTKADLTGSVSTLTTKDIANAPVQTFEQAIQGKAAGVVIESGSGKLGQAIKVRVRGTASVSGDTQPLYVVDNIPIVTDNLSSTGAPTNPIADINPNDIESITILKDAAASAIYGSRASNGVVLITTKRGKSGATRFNLGYQTGTSQATRRREFLNSKEYVELFTEALKNAGRTDASNAARFKGYAAGVDVNANYTVDTDWQDQVFRKGSFSQYDLNTSGGTDKTKYYLSGQYSTQEGILVGNKLQRIASRLNLDHKATDKLTLGINIGLSRTRNDRLPNDNAFSTPLQAVALAPITPVIDPRTGLTSGALDLNTGNPNNNFPFYYNPLLGVQNNAATYATFVYRTLGNVFAQYEIIPGLSFRSELGLDILNQDEDQYLARVTSRNSGPTNGFAFSAHTTSGRFITNNFLSYRKVLAELHTVEATLGTSYEERKQNYTSVEGSQFASDAYRKLGSAAVYSAGSSELTRSSLLSYFGRLNYSFAGKYLLGLSARIDGSSRFGPNQQYGFFPAASLGWVVTEESFLKNQKVLSFLKPRISIGRTGNQGFIDFPWQGLFVGTSGYVGIPGQRPLQVANRDLKWESTTQADAGLEMGFFDNRISAEVDVYLKRTTDLALNATVPATSGFPSQFKNVGTLENKGVELSLTTRNFVGDFTWTTTVNAARNANKLTFLQGQPILGNFVSRAQEGFPIGTFFAPEYAGVDPANGDALYYINRANGDGTGTGSSDRSLGTTNDINQAQLVPVGDPNPRWTGGLTNTFGYKGFDLTATFIGVFGNKIFDGGAQFYSVAFNNGPDNQTRDQLNRWRKPGDITDVPKADYLSGNGSSQSSRFIKDGSYGRLRTLTLGYNLPSDLVKKGYLQSVRVFAQALNLVTFTGYKGWDPEVNTDYLATSTTQGNINQGIDFYTAPQPRTITFGVNVGF</sequence>
<dbReference type="InterPro" id="IPR036942">
    <property type="entry name" value="Beta-barrel_TonB_sf"/>
</dbReference>
<proteinExistence type="inferred from homology"/>
<dbReference type="Gene3D" id="2.40.170.20">
    <property type="entry name" value="TonB-dependent receptor, beta-barrel domain"/>
    <property type="match status" value="1"/>
</dbReference>
<feature type="domain" description="TonB-dependent receptor plug" evidence="9">
    <location>
        <begin position="119"/>
        <end position="237"/>
    </location>
</feature>
<dbReference type="InterPro" id="IPR008969">
    <property type="entry name" value="CarboxyPept-like_regulatory"/>
</dbReference>
<evidence type="ECO:0000256" key="4">
    <source>
        <dbReference type="ARBA" id="ARBA00022692"/>
    </source>
</evidence>
<name>A0ABP7QW25_9BACT</name>
<keyword evidence="5 7" id="KW-0472">Membrane</keyword>
<evidence type="ECO:0000256" key="5">
    <source>
        <dbReference type="ARBA" id="ARBA00023136"/>
    </source>
</evidence>
<dbReference type="InterPro" id="IPR023996">
    <property type="entry name" value="TonB-dep_OMP_SusC/RagA"/>
</dbReference>
<dbReference type="NCBIfam" id="TIGR04056">
    <property type="entry name" value="OMP_RagA_SusC"/>
    <property type="match status" value="1"/>
</dbReference>
<organism evidence="10 11">
    <name type="scientific">Hymenobacter antarcticus</name>
    <dbReference type="NCBI Taxonomy" id="486270"/>
    <lineage>
        <taxon>Bacteria</taxon>
        <taxon>Pseudomonadati</taxon>
        <taxon>Bacteroidota</taxon>
        <taxon>Cytophagia</taxon>
        <taxon>Cytophagales</taxon>
        <taxon>Hymenobacteraceae</taxon>
        <taxon>Hymenobacter</taxon>
    </lineage>
</organism>
<keyword evidence="10" id="KW-0675">Receptor</keyword>
<keyword evidence="11" id="KW-1185">Reference proteome</keyword>
<evidence type="ECO:0000313" key="10">
    <source>
        <dbReference type="EMBL" id="GAA3988836.1"/>
    </source>
</evidence>
<dbReference type="PROSITE" id="PS52016">
    <property type="entry name" value="TONB_DEPENDENT_REC_3"/>
    <property type="match status" value="1"/>
</dbReference>
<dbReference type="Pfam" id="PF13715">
    <property type="entry name" value="CarbopepD_reg_2"/>
    <property type="match status" value="1"/>
</dbReference>
<reference evidence="11" key="1">
    <citation type="journal article" date="2019" name="Int. J. Syst. Evol. Microbiol.">
        <title>The Global Catalogue of Microorganisms (GCM) 10K type strain sequencing project: providing services to taxonomists for standard genome sequencing and annotation.</title>
        <authorList>
            <consortium name="The Broad Institute Genomics Platform"/>
            <consortium name="The Broad Institute Genome Sequencing Center for Infectious Disease"/>
            <person name="Wu L."/>
            <person name="Ma J."/>
        </authorList>
    </citation>
    <scope>NUCLEOTIDE SEQUENCE [LARGE SCALE GENOMIC DNA]</scope>
    <source>
        <strain evidence="11">JCM 17217</strain>
    </source>
</reference>
<evidence type="ECO:0000256" key="7">
    <source>
        <dbReference type="PROSITE-ProRule" id="PRU01360"/>
    </source>
</evidence>
<dbReference type="SUPFAM" id="SSF56935">
    <property type="entry name" value="Porins"/>
    <property type="match status" value="1"/>
</dbReference>
<feature type="chain" id="PRO_5045829157" evidence="8">
    <location>
        <begin position="27"/>
        <end position="1035"/>
    </location>
</feature>
<dbReference type="SUPFAM" id="SSF49464">
    <property type="entry name" value="Carboxypeptidase regulatory domain-like"/>
    <property type="match status" value="1"/>
</dbReference>
<evidence type="ECO:0000259" key="9">
    <source>
        <dbReference type="Pfam" id="PF07715"/>
    </source>
</evidence>
<dbReference type="NCBIfam" id="TIGR04057">
    <property type="entry name" value="SusC_RagA_signa"/>
    <property type="match status" value="1"/>
</dbReference>
<evidence type="ECO:0000256" key="3">
    <source>
        <dbReference type="ARBA" id="ARBA00022452"/>
    </source>
</evidence>
<gene>
    <name evidence="10" type="ORF">GCM10022407_36790</name>
</gene>
<evidence type="ECO:0000256" key="8">
    <source>
        <dbReference type="SAM" id="SignalP"/>
    </source>
</evidence>
<comment type="caution">
    <text evidence="10">The sequence shown here is derived from an EMBL/GenBank/DDBJ whole genome shotgun (WGS) entry which is preliminary data.</text>
</comment>
<evidence type="ECO:0000256" key="2">
    <source>
        <dbReference type="ARBA" id="ARBA00022448"/>
    </source>
</evidence>
<keyword evidence="2 7" id="KW-0813">Transport</keyword>
<keyword evidence="6 7" id="KW-0998">Cell outer membrane</keyword>
<evidence type="ECO:0000256" key="1">
    <source>
        <dbReference type="ARBA" id="ARBA00004571"/>
    </source>
</evidence>
<keyword evidence="8" id="KW-0732">Signal</keyword>
<dbReference type="EMBL" id="BAABDI010000034">
    <property type="protein sequence ID" value="GAA3988836.1"/>
    <property type="molecule type" value="Genomic_DNA"/>
</dbReference>
<feature type="signal peptide" evidence="8">
    <location>
        <begin position="1"/>
        <end position="26"/>
    </location>
</feature>
<comment type="subcellular location">
    <subcellularLocation>
        <location evidence="1 7">Cell outer membrane</location>
        <topology evidence="1 7">Multi-pass membrane protein</topology>
    </subcellularLocation>
</comment>
<protein>
    <submittedName>
        <fullName evidence="10">TonB-dependent receptor</fullName>
    </submittedName>
</protein>
<evidence type="ECO:0000256" key="6">
    <source>
        <dbReference type="ARBA" id="ARBA00023237"/>
    </source>
</evidence>
<dbReference type="InterPro" id="IPR023997">
    <property type="entry name" value="TonB-dep_OMP_SusC/RagA_CS"/>
</dbReference>
<accession>A0ABP7QW25</accession>
<keyword evidence="3 7" id="KW-1134">Transmembrane beta strand</keyword>